<evidence type="ECO:0000256" key="16">
    <source>
        <dbReference type="RuleBase" id="RU003971"/>
    </source>
</evidence>
<evidence type="ECO:0000256" key="2">
    <source>
        <dbReference type="ARBA" id="ARBA00004496"/>
    </source>
</evidence>
<accession>A0A6P8QSR0</accession>
<dbReference type="EC" id="3.4.22.61" evidence="14"/>
<keyword evidence="8" id="KW-0677">Repeat</keyword>
<dbReference type="PANTHER" id="PTHR48169:SF7">
    <property type="entry name" value="CASPASE 10"/>
    <property type="match status" value="1"/>
</dbReference>
<feature type="domain" description="DED" evidence="17">
    <location>
        <begin position="102"/>
        <end position="179"/>
    </location>
</feature>
<keyword evidence="9" id="KW-0378">Hydrolase</keyword>
<dbReference type="PROSITE" id="PS01121">
    <property type="entry name" value="CASPASE_HIS"/>
    <property type="match status" value="1"/>
</dbReference>
<keyword evidence="6" id="KW-0645">Protease</keyword>
<feature type="domain" description="Caspase family p10" evidence="18">
    <location>
        <begin position="403"/>
        <end position="486"/>
    </location>
</feature>
<dbReference type="InterPro" id="IPR015917">
    <property type="entry name" value="Pept_C14A"/>
</dbReference>
<dbReference type="PRINTS" id="PR00376">
    <property type="entry name" value="IL1BCENZYME"/>
</dbReference>
<evidence type="ECO:0000256" key="3">
    <source>
        <dbReference type="ARBA" id="ARBA00010134"/>
    </source>
</evidence>
<keyword evidence="20" id="KW-1185">Reference proteome</keyword>
<dbReference type="SMART" id="SM00115">
    <property type="entry name" value="CASc"/>
    <property type="match status" value="1"/>
</dbReference>
<evidence type="ECO:0000256" key="5">
    <source>
        <dbReference type="ARBA" id="ARBA00022553"/>
    </source>
</evidence>
<dbReference type="InParanoid" id="A0A6P8QSR0"/>
<organism evidence="20 21">
    <name type="scientific">Geotrypetes seraphini</name>
    <name type="common">Gaboon caecilian</name>
    <name type="synonym">Caecilia seraphini</name>
    <dbReference type="NCBI Taxonomy" id="260995"/>
    <lineage>
        <taxon>Eukaryota</taxon>
        <taxon>Metazoa</taxon>
        <taxon>Chordata</taxon>
        <taxon>Craniata</taxon>
        <taxon>Vertebrata</taxon>
        <taxon>Euteleostomi</taxon>
        <taxon>Amphibia</taxon>
        <taxon>Gymnophiona</taxon>
        <taxon>Geotrypetes</taxon>
    </lineage>
</organism>
<sequence>MTMAFKNLLYDISEELDSNDLHALKFLCLDMISSKKQESIRDAKDLFKKLQEIGVLEEEDLSFIKELLFLINRNDLLINKLSTSKEEMTRELQVPGKAKITPYRHLLLQLSENISEEEMRSFKFFLDEKLPRSKLNVNTTMLDIFIEMEKKAILGKDDLDTLKCSCGKINRQLLMTIQEYERSESYPVLLGRSTQYSIPDACTGVDEASLPSETGSPTSCNFPTNQEEDLQTDNVYKMNSRPRGKCLIVNNFNFEKARLEIPKLRFMNNRSGTDKDAEALCSVFTKLHFKPEVHKDLTAEEILKTILKYSTESHQASDCFVCCILSHGAKGIIYGTDGQEVPIQRLTASFSGRNCPSLAGKPKIFIIQACQGTNYHKAVNVETDCQSSSLLSEVDSNSKDECIPEEADFLLGMATVADYVSYRSPNQGTWYIQSLCNLLTECCPRGHDVLTILTRVNLEVSRKLDQKNQGKQMPQPSFTLRKKLFFPVD</sequence>
<proteinExistence type="inferred from homology"/>
<evidence type="ECO:0000259" key="17">
    <source>
        <dbReference type="PROSITE" id="PS50168"/>
    </source>
</evidence>
<gene>
    <name evidence="21" type="primary">LOC117360870</name>
</gene>
<dbReference type="GO" id="GO:0043065">
    <property type="term" value="P:positive regulation of apoptotic process"/>
    <property type="evidence" value="ECO:0007669"/>
    <property type="project" value="UniProtKB-ARBA"/>
</dbReference>
<dbReference type="PROSITE" id="PS50207">
    <property type="entry name" value="CASPASE_P10"/>
    <property type="match status" value="1"/>
</dbReference>
<evidence type="ECO:0000256" key="4">
    <source>
        <dbReference type="ARBA" id="ARBA00022490"/>
    </source>
</evidence>
<dbReference type="PROSITE" id="PS50168">
    <property type="entry name" value="DED"/>
    <property type="match status" value="2"/>
</dbReference>
<evidence type="ECO:0000256" key="14">
    <source>
        <dbReference type="ARBA" id="ARBA00066479"/>
    </source>
</evidence>
<keyword evidence="12" id="KW-0539">Nucleus</keyword>
<evidence type="ECO:0000313" key="20">
    <source>
        <dbReference type="Proteomes" id="UP000515159"/>
    </source>
</evidence>
<dbReference type="FunCoup" id="A0A6P8QSR0">
    <property type="interactions" value="1074"/>
</dbReference>
<feature type="domain" description="DED" evidence="17">
    <location>
        <begin position="4"/>
        <end position="82"/>
    </location>
</feature>
<dbReference type="KEGG" id="gsh:117360870"/>
<dbReference type="GO" id="GO:0005886">
    <property type="term" value="C:plasma membrane"/>
    <property type="evidence" value="ECO:0007669"/>
    <property type="project" value="UniProtKB-ARBA"/>
</dbReference>
<comment type="subcellular location">
    <subcellularLocation>
        <location evidence="2">Cytoplasm</location>
    </subcellularLocation>
    <subcellularLocation>
        <location evidence="1">Nucleus</location>
    </subcellularLocation>
</comment>
<feature type="domain" description="Caspase family p20" evidence="19">
    <location>
        <begin position="242"/>
        <end position="374"/>
    </location>
</feature>
<dbReference type="PROSITE" id="PS01122">
    <property type="entry name" value="CASPASE_CYS"/>
    <property type="match status" value="1"/>
</dbReference>
<comment type="similarity">
    <text evidence="3 16">Belongs to the peptidase C14A family.</text>
</comment>
<dbReference type="Gene3D" id="1.10.533.10">
    <property type="entry name" value="Death Domain, Fas"/>
    <property type="match status" value="2"/>
</dbReference>
<evidence type="ECO:0000259" key="19">
    <source>
        <dbReference type="PROSITE" id="PS50208"/>
    </source>
</evidence>
<evidence type="ECO:0000256" key="6">
    <source>
        <dbReference type="ARBA" id="ARBA00022670"/>
    </source>
</evidence>
<dbReference type="InterPro" id="IPR016129">
    <property type="entry name" value="Caspase_his_AS"/>
</dbReference>
<protein>
    <recommendedName>
        <fullName evidence="15">Caspase-8</fullName>
        <ecNumber evidence="14">3.4.22.61</ecNumber>
    </recommendedName>
</protein>
<dbReference type="OrthoDB" id="6114029at2759"/>
<dbReference type="SUPFAM" id="SSF52129">
    <property type="entry name" value="Caspase-like"/>
    <property type="match status" value="1"/>
</dbReference>
<dbReference type="InterPro" id="IPR002138">
    <property type="entry name" value="Pept_C14_p10"/>
</dbReference>
<dbReference type="GO" id="GO:0006508">
    <property type="term" value="P:proteolysis"/>
    <property type="evidence" value="ECO:0007669"/>
    <property type="project" value="UniProtKB-KW"/>
</dbReference>
<evidence type="ECO:0000256" key="7">
    <source>
        <dbReference type="ARBA" id="ARBA00022703"/>
    </source>
</evidence>
<dbReference type="RefSeq" id="XP_033801302.1">
    <property type="nucleotide sequence ID" value="XM_033945411.1"/>
</dbReference>
<dbReference type="GeneID" id="117360870"/>
<evidence type="ECO:0000259" key="18">
    <source>
        <dbReference type="PROSITE" id="PS50207"/>
    </source>
</evidence>
<evidence type="ECO:0000256" key="12">
    <source>
        <dbReference type="ARBA" id="ARBA00023242"/>
    </source>
</evidence>
<evidence type="ECO:0000256" key="15">
    <source>
        <dbReference type="ARBA" id="ARBA00068172"/>
    </source>
</evidence>
<dbReference type="GO" id="GO:0006915">
    <property type="term" value="P:apoptotic process"/>
    <property type="evidence" value="ECO:0007669"/>
    <property type="project" value="UniProtKB-KW"/>
</dbReference>
<dbReference type="SUPFAM" id="SSF47986">
    <property type="entry name" value="DEATH domain"/>
    <property type="match status" value="2"/>
</dbReference>
<dbReference type="PANTHER" id="PTHR48169">
    <property type="entry name" value="DED DOMAIN-CONTAINING PROTEIN"/>
    <property type="match status" value="1"/>
</dbReference>
<reference evidence="21" key="1">
    <citation type="submission" date="2025-08" db="UniProtKB">
        <authorList>
            <consortium name="RefSeq"/>
        </authorList>
    </citation>
    <scope>IDENTIFICATION</scope>
</reference>
<dbReference type="Gene3D" id="3.40.50.1460">
    <property type="match status" value="1"/>
</dbReference>
<dbReference type="CDD" id="cd00032">
    <property type="entry name" value="CASc"/>
    <property type="match status" value="1"/>
</dbReference>
<dbReference type="GO" id="GO:0004197">
    <property type="term" value="F:cysteine-type endopeptidase activity"/>
    <property type="evidence" value="ECO:0007669"/>
    <property type="project" value="InterPro"/>
</dbReference>
<evidence type="ECO:0000256" key="1">
    <source>
        <dbReference type="ARBA" id="ARBA00004123"/>
    </source>
</evidence>
<dbReference type="InterPro" id="IPR033139">
    <property type="entry name" value="Caspase_cys_AS"/>
</dbReference>
<dbReference type="GO" id="GO:0005634">
    <property type="term" value="C:nucleus"/>
    <property type="evidence" value="ECO:0007669"/>
    <property type="project" value="UniProtKB-SubCell"/>
</dbReference>
<dbReference type="AlphaFoldDB" id="A0A6P8QSR0"/>
<dbReference type="Pfam" id="PF00656">
    <property type="entry name" value="Peptidase_C14"/>
    <property type="match status" value="1"/>
</dbReference>
<dbReference type="GO" id="GO:0005737">
    <property type="term" value="C:cytoplasm"/>
    <property type="evidence" value="ECO:0007669"/>
    <property type="project" value="UniProtKB-SubCell"/>
</dbReference>
<dbReference type="GO" id="GO:0051604">
    <property type="term" value="P:protein maturation"/>
    <property type="evidence" value="ECO:0007669"/>
    <property type="project" value="UniProtKB-ARBA"/>
</dbReference>
<dbReference type="PROSITE" id="PS50208">
    <property type="entry name" value="CASPASE_P20"/>
    <property type="match status" value="1"/>
</dbReference>
<dbReference type="Proteomes" id="UP000515159">
    <property type="component" value="Chromosome 5"/>
</dbReference>
<evidence type="ECO:0000256" key="9">
    <source>
        <dbReference type="ARBA" id="ARBA00022801"/>
    </source>
</evidence>
<dbReference type="InterPro" id="IPR011029">
    <property type="entry name" value="DEATH-like_dom_sf"/>
</dbReference>
<dbReference type="InterPro" id="IPR001875">
    <property type="entry name" value="DED_dom"/>
</dbReference>
<evidence type="ECO:0000256" key="8">
    <source>
        <dbReference type="ARBA" id="ARBA00022737"/>
    </source>
</evidence>
<evidence type="ECO:0000256" key="13">
    <source>
        <dbReference type="ARBA" id="ARBA00051626"/>
    </source>
</evidence>
<evidence type="ECO:0000256" key="10">
    <source>
        <dbReference type="ARBA" id="ARBA00022807"/>
    </source>
</evidence>
<keyword evidence="4" id="KW-0963">Cytoplasm</keyword>
<dbReference type="SMART" id="SM00031">
    <property type="entry name" value="DED"/>
    <property type="match status" value="2"/>
</dbReference>
<keyword evidence="11" id="KW-0865">Zymogen</keyword>
<evidence type="ECO:0000313" key="21">
    <source>
        <dbReference type="RefSeq" id="XP_033801302.1"/>
    </source>
</evidence>
<keyword evidence="5" id="KW-0597">Phosphoprotein</keyword>
<comment type="catalytic activity">
    <reaction evidence="13">
        <text>Strict requirement for Asp at position P1 and has a preferred cleavage sequence of (Leu/Asp/Val)-Glu-Thr-Asp-|-(Gly/Ser/Ala).</text>
        <dbReference type="EC" id="3.4.22.61"/>
    </reaction>
</comment>
<keyword evidence="7" id="KW-0053">Apoptosis</keyword>
<dbReference type="InterPro" id="IPR011600">
    <property type="entry name" value="Pept_C14_caspase"/>
</dbReference>
<keyword evidence="10" id="KW-0788">Thiol protease</keyword>
<dbReference type="Pfam" id="PF01335">
    <property type="entry name" value="DED"/>
    <property type="match status" value="2"/>
</dbReference>
<name>A0A6P8QSR0_GEOSA</name>
<dbReference type="InterPro" id="IPR001309">
    <property type="entry name" value="Pept_C14_p20"/>
</dbReference>
<dbReference type="FunFam" id="1.10.533.10:FF:000016">
    <property type="entry name" value="CASP8 and FADD-like apoptosis regulator"/>
    <property type="match status" value="1"/>
</dbReference>
<evidence type="ECO:0000256" key="11">
    <source>
        <dbReference type="ARBA" id="ARBA00023145"/>
    </source>
</evidence>
<dbReference type="FunFam" id="3.40.50.1460:FF:000008">
    <property type="entry name" value="caspase-8 isoform X1"/>
    <property type="match status" value="1"/>
</dbReference>
<dbReference type="GO" id="GO:0032991">
    <property type="term" value="C:protein-containing complex"/>
    <property type="evidence" value="ECO:0007669"/>
    <property type="project" value="UniProtKB-ARBA"/>
</dbReference>
<dbReference type="InterPro" id="IPR029030">
    <property type="entry name" value="Caspase-like_dom_sf"/>
</dbReference>